<feature type="coiled-coil region" evidence="1">
    <location>
        <begin position="497"/>
        <end position="594"/>
    </location>
</feature>
<feature type="region of interest" description="Disordered" evidence="2">
    <location>
        <begin position="778"/>
        <end position="838"/>
    </location>
</feature>
<evidence type="ECO:0000256" key="1">
    <source>
        <dbReference type="SAM" id="Coils"/>
    </source>
</evidence>
<feature type="non-terminal residue" evidence="3">
    <location>
        <position position="1"/>
    </location>
</feature>
<dbReference type="OrthoDB" id="3357224at2759"/>
<name>A0A4Z0A254_9AGAM</name>
<comment type="caution">
    <text evidence="3">The sequence shown here is derived from an EMBL/GenBank/DDBJ whole genome shotgun (WGS) entry which is preliminary data.</text>
</comment>
<feature type="compositionally biased region" description="Low complexity" evidence="2">
    <location>
        <begin position="871"/>
        <end position="881"/>
    </location>
</feature>
<accession>A0A4Z0A254</accession>
<organism evidence="3 4">
    <name type="scientific">Hericium alpestre</name>
    <dbReference type="NCBI Taxonomy" id="135208"/>
    <lineage>
        <taxon>Eukaryota</taxon>
        <taxon>Fungi</taxon>
        <taxon>Dikarya</taxon>
        <taxon>Basidiomycota</taxon>
        <taxon>Agaricomycotina</taxon>
        <taxon>Agaricomycetes</taxon>
        <taxon>Russulales</taxon>
        <taxon>Hericiaceae</taxon>
        <taxon>Hericium</taxon>
    </lineage>
</organism>
<evidence type="ECO:0000256" key="2">
    <source>
        <dbReference type="SAM" id="MobiDB-lite"/>
    </source>
</evidence>
<gene>
    <name evidence="3" type="ORF">EWM64_g3221</name>
</gene>
<protein>
    <submittedName>
        <fullName evidence="3">Uncharacterized protein</fullName>
    </submittedName>
</protein>
<sequence length="889" mass="97993">QSSSISGESIPPTSISRRLEMQQYEERLEALLEEKIEAIRLELREARQGIDGQAISPGTEAMINEVVSLFRAQLQESAARGLDDSQMDARGELDFQLVRDIVEQGHADARALLQEDLTEVLRRMEARDRAQTPANAQNVQAIIEEFHNRTVNTVINAVSQLASRLDGLNVERARTPRIAPAFDREGLLRDLMATLLPHISAMRPEPIDYNGLTDQLTQAVKPHIYQLIDLASDKSETAGLIVDRLVPILPSILSSQKNIDTSAITAEITNEVRRIIAPIDAHEIKEQVSDLVVERLDSRLAVRDRMLDGLSGKVSEGVAQLLEPLRDVISTVHSLAQSQDAISTQTQDLSGIHRDVVGLLSDLPTRLTAAISALSSVQEELRAKGAAGPASLGPAALASIQQIGSTIDTFANGQKTLDSRTQEILSFHQELLSRLTVLPEGMAATTKAIQTAHADILARSMSKQDFEEVRRLVGSNADLQIQLAKARAAHGSVRVEKDVLVERVNAAETERDRLRLQVDELQANMISRATDAAASEARNTELEEALSQALARLKASDVTTQAQQDRIIEFEKANRELVAETQSLRSQMQQLEMQAGFATHDKDAAVAALAALQKEHDVLLSQQSHWDDLRRTSEQIDMLAQLVTQNNEPELKELRRVRDKSKILEGEYAALQRRFKDQENKATSSDRAASAARQNLIQAQQRAAEWEKRAQEHELEVQNMNVALEKADEKASQLDADYSLAKMQLDEKEAEERLTKGRENKLRDQVAALEAKVARLQAENDQAKKAAAAHSSPPRPDSRASTIAYPSRAATPVASARAPSRAPTTRTNTPPQTSVWDSMHAPTKRYPVLGHSVSRSRPAVKGYYRPPIASPTPSVVSVTPTQGEDGWWS</sequence>
<evidence type="ECO:0000313" key="3">
    <source>
        <dbReference type="EMBL" id="TFY80785.1"/>
    </source>
</evidence>
<reference evidence="3 4" key="1">
    <citation type="submission" date="2019-02" db="EMBL/GenBank/DDBJ databases">
        <title>Genome sequencing of the rare red list fungi Hericium alpestre (H. flagellum).</title>
        <authorList>
            <person name="Buettner E."/>
            <person name="Kellner H."/>
        </authorList>
    </citation>
    <scope>NUCLEOTIDE SEQUENCE [LARGE SCALE GENOMIC DNA]</scope>
    <source>
        <strain evidence="3 4">DSM 108284</strain>
    </source>
</reference>
<feature type="coiled-coil region" evidence="1">
    <location>
        <begin position="14"/>
        <end position="49"/>
    </location>
</feature>
<dbReference type="EMBL" id="SFCI01000288">
    <property type="protein sequence ID" value="TFY80785.1"/>
    <property type="molecule type" value="Genomic_DNA"/>
</dbReference>
<evidence type="ECO:0000313" key="4">
    <source>
        <dbReference type="Proteomes" id="UP000298061"/>
    </source>
</evidence>
<keyword evidence="1" id="KW-0175">Coiled coil</keyword>
<dbReference type="AlphaFoldDB" id="A0A4Z0A254"/>
<dbReference type="Proteomes" id="UP000298061">
    <property type="component" value="Unassembled WGS sequence"/>
</dbReference>
<feature type="compositionally biased region" description="Low complexity" evidence="2">
    <location>
        <begin position="806"/>
        <end position="834"/>
    </location>
</feature>
<keyword evidence="4" id="KW-1185">Reference proteome</keyword>
<feature type="region of interest" description="Disordered" evidence="2">
    <location>
        <begin position="863"/>
        <end position="889"/>
    </location>
</feature>
<proteinExistence type="predicted"/>
<dbReference type="STRING" id="135208.A0A4Z0A254"/>